<name>A0A6J7WKB0_9CAUD</name>
<organism evidence="1">
    <name type="scientific">uncultured Caudovirales phage</name>
    <dbReference type="NCBI Taxonomy" id="2100421"/>
    <lineage>
        <taxon>Viruses</taxon>
        <taxon>Duplodnaviria</taxon>
        <taxon>Heunggongvirae</taxon>
        <taxon>Uroviricota</taxon>
        <taxon>Caudoviricetes</taxon>
        <taxon>Peduoviridae</taxon>
        <taxon>Maltschvirus</taxon>
        <taxon>Maltschvirus maltsch</taxon>
    </lineage>
</organism>
<proteinExistence type="predicted"/>
<sequence>MIKLTIHSNNLTDTLLAIKNSVEELAAPTVLQEIAKAAFVITGERFVLDVDKYAAQNPKKMHHVYEWGKIGNPSGRLFVIERLGILNGNLVVGYNFLPSKLPVPIPSEMLTPGLNGKNVTKQSIFRDKAKVMEEGRAISYTTNKMLAFLGTDGPVFRRPGDRIEILHPGGVAVKNAFADYMIEWYTEHPNLIMSSSGLYETLASQAAIAITNGAGVSGVRKIASSLANSIGGDRVEIR</sequence>
<gene>
    <name evidence="1" type="ORF">UFOVP204_29</name>
</gene>
<dbReference type="EMBL" id="LR798257">
    <property type="protein sequence ID" value="CAB5218147.1"/>
    <property type="molecule type" value="Genomic_DNA"/>
</dbReference>
<evidence type="ECO:0000313" key="1">
    <source>
        <dbReference type="EMBL" id="CAB5218147.1"/>
    </source>
</evidence>
<accession>A0A6J7WKB0</accession>
<protein>
    <submittedName>
        <fullName evidence="1">Uncharacterized protein</fullName>
    </submittedName>
</protein>
<reference evidence="1" key="1">
    <citation type="submission" date="2020-05" db="EMBL/GenBank/DDBJ databases">
        <authorList>
            <person name="Chiriac C."/>
            <person name="Salcher M."/>
            <person name="Ghai R."/>
            <person name="Kavagutti S V."/>
        </authorList>
    </citation>
    <scope>NUCLEOTIDE SEQUENCE</scope>
</reference>